<dbReference type="GO" id="GO:0005829">
    <property type="term" value="C:cytosol"/>
    <property type="evidence" value="ECO:0007669"/>
    <property type="project" value="TreeGrafter"/>
</dbReference>
<proteinExistence type="predicted"/>
<dbReference type="Pfam" id="PF04074">
    <property type="entry name" value="DUF386"/>
    <property type="match status" value="1"/>
</dbReference>
<evidence type="ECO:0000313" key="2">
    <source>
        <dbReference type="Proteomes" id="UP001056426"/>
    </source>
</evidence>
<dbReference type="InterPro" id="IPR037012">
    <property type="entry name" value="NanQ/TabA/YiaL_sf"/>
</dbReference>
<accession>A0A9J6ZTP3</accession>
<dbReference type="NCBIfam" id="TIGR00022">
    <property type="entry name" value="YhcH/YjgK/YiaL family protein"/>
    <property type="match status" value="1"/>
</dbReference>
<dbReference type="InterPro" id="IPR004375">
    <property type="entry name" value="NanQ/TabA/YiaL"/>
</dbReference>
<organism evidence="1 2">
    <name type="scientific">Xiashengella succiniciproducens</name>
    <dbReference type="NCBI Taxonomy" id="2949635"/>
    <lineage>
        <taxon>Bacteria</taxon>
        <taxon>Pseudomonadati</taxon>
        <taxon>Bacteroidota</taxon>
        <taxon>Bacteroidia</taxon>
        <taxon>Marinilabiliales</taxon>
        <taxon>Marinilabiliaceae</taxon>
        <taxon>Xiashengella</taxon>
    </lineage>
</organism>
<reference evidence="1" key="1">
    <citation type="submission" date="2022-05" db="EMBL/GenBank/DDBJ databases">
        <authorList>
            <person name="Sun X."/>
        </authorList>
    </citation>
    <scope>NUCLEOTIDE SEQUENCE</scope>
    <source>
        <strain evidence="1">Ai-910</strain>
    </source>
</reference>
<dbReference type="SUPFAM" id="SSF51197">
    <property type="entry name" value="Clavaminate synthase-like"/>
    <property type="match status" value="1"/>
</dbReference>
<gene>
    <name evidence="1" type="ORF">M9189_06435</name>
</gene>
<dbReference type="PANTHER" id="PTHR34986">
    <property type="entry name" value="EVOLVED BETA-GALACTOSIDASE SUBUNIT BETA"/>
    <property type="match status" value="1"/>
</dbReference>
<dbReference type="RefSeq" id="WP_250725507.1">
    <property type="nucleotide sequence ID" value="NZ_CP098400.1"/>
</dbReference>
<dbReference type="PANTHER" id="PTHR34986:SF1">
    <property type="entry name" value="PROTEIN YIAL"/>
    <property type="match status" value="1"/>
</dbReference>
<sequence>MIIDKLENASRYFMLHPSLEQAFDFIESMEDDDFFTGKREIVGDHLYCSGISGETKGFDENIWEAHERYLDIHYVLEGKERVFFADPEEVKVKEAYNEEKDLTVYEGEGKEYHIPAGGFVIFFPGEIHKTMVSSGQPEPVKKLVIKLELA</sequence>
<dbReference type="KEGG" id="alkq:M9189_06435"/>
<evidence type="ECO:0000313" key="1">
    <source>
        <dbReference type="EMBL" id="URW80987.1"/>
    </source>
</evidence>
<dbReference type="Gene3D" id="2.60.120.370">
    <property type="entry name" value="YhcH/YjgK/YiaL"/>
    <property type="match status" value="1"/>
</dbReference>
<reference evidence="1" key="2">
    <citation type="submission" date="2022-06" db="EMBL/GenBank/DDBJ databases">
        <title>Xiashengella guii gen. nov. sp. nov., a bacterium isolated form anaerobic digestion tank.</title>
        <authorList>
            <person name="Huang H."/>
        </authorList>
    </citation>
    <scope>NUCLEOTIDE SEQUENCE</scope>
    <source>
        <strain evidence="1">Ai-910</strain>
    </source>
</reference>
<protein>
    <submittedName>
        <fullName evidence="1">YhcH/YjgK/YiaL family protein</fullName>
    </submittedName>
</protein>
<name>A0A9J6ZTP3_9BACT</name>
<dbReference type="AlphaFoldDB" id="A0A9J6ZTP3"/>
<dbReference type="Proteomes" id="UP001056426">
    <property type="component" value="Chromosome"/>
</dbReference>
<keyword evidence="2" id="KW-1185">Reference proteome</keyword>
<dbReference type="EMBL" id="CP098400">
    <property type="protein sequence ID" value="URW80987.1"/>
    <property type="molecule type" value="Genomic_DNA"/>
</dbReference>